<dbReference type="SUPFAM" id="SSF56672">
    <property type="entry name" value="DNA/RNA polymerases"/>
    <property type="match status" value="1"/>
</dbReference>
<name>A0A9D3VWK3_9ROSI</name>
<dbReference type="EMBL" id="JAIQCV010000005">
    <property type="protein sequence ID" value="KAH1098612.1"/>
    <property type="molecule type" value="Genomic_DNA"/>
</dbReference>
<evidence type="ECO:0000313" key="2">
    <source>
        <dbReference type="EMBL" id="KAH1098612.1"/>
    </source>
</evidence>
<reference evidence="2 3" key="1">
    <citation type="journal article" date="2021" name="Plant Biotechnol. J.">
        <title>Multi-omics assisted identification of the key and species-specific regulatory components of drought-tolerant mechanisms in Gossypium stocksii.</title>
        <authorList>
            <person name="Yu D."/>
            <person name="Ke L."/>
            <person name="Zhang D."/>
            <person name="Wu Y."/>
            <person name="Sun Y."/>
            <person name="Mei J."/>
            <person name="Sun J."/>
            <person name="Sun Y."/>
        </authorList>
    </citation>
    <scope>NUCLEOTIDE SEQUENCE [LARGE SCALE GENOMIC DNA]</scope>
    <source>
        <strain evidence="3">cv. E1</strain>
        <tissue evidence="2">Leaf</tissue>
    </source>
</reference>
<dbReference type="Proteomes" id="UP000828251">
    <property type="component" value="Unassembled WGS sequence"/>
</dbReference>
<dbReference type="CDD" id="cd01650">
    <property type="entry name" value="RT_nLTR_like"/>
    <property type="match status" value="1"/>
</dbReference>
<feature type="domain" description="Reverse transcriptase" evidence="1">
    <location>
        <begin position="54"/>
        <end position="147"/>
    </location>
</feature>
<keyword evidence="3" id="KW-1185">Reference proteome</keyword>
<dbReference type="PANTHER" id="PTHR46890">
    <property type="entry name" value="NON-LTR RETROLELEMENT REVERSE TRANSCRIPTASE-LIKE PROTEIN-RELATED"/>
    <property type="match status" value="1"/>
</dbReference>
<proteinExistence type="predicted"/>
<dbReference type="PANTHER" id="PTHR46890:SF48">
    <property type="entry name" value="RNA-DIRECTED DNA POLYMERASE"/>
    <property type="match status" value="1"/>
</dbReference>
<dbReference type="InterPro" id="IPR000477">
    <property type="entry name" value="RT_dom"/>
</dbReference>
<dbReference type="InterPro" id="IPR043502">
    <property type="entry name" value="DNA/RNA_pol_sf"/>
</dbReference>
<sequence length="193" mass="22112">MAPLKALGSDGFHVLFYQSQWDYVGVSICSWVKEVFEGKSIDPELNNTLIVLIPKTPNPEDFSQFRPISLCSVLYKLVMKIIANHFKVVFPRFLAPEQTGFVARRNITDNIIITQEVIHSMRGKEKKRKWMAIKIDLEKAFDQVRLSRGGPPLSHLFFADDLIIFGHANDNQARVIKTILDEFCDYSSHQINS</sequence>
<accession>A0A9D3VWK3</accession>
<protein>
    <recommendedName>
        <fullName evidence="1">Reverse transcriptase domain-containing protein</fullName>
    </recommendedName>
</protein>
<dbReference type="OrthoDB" id="1088220at2759"/>
<dbReference type="AlphaFoldDB" id="A0A9D3VWK3"/>
<dbReference type="Pfam" id="PF00078">
    <property type="entry name" value="RVT_1"/>
    <property type="match status" value="1"/>
</dbReference>
<organism evidence="2 3">
    <name type="scientific">Gossypium stocksii</name>
    <dbReference type="NCBI Taxonomy" id="47602"/>
    <lineage>
        <taxon>Eukaryota</taxon>
        <taxon>Viridiplantae</taxon>
        <taxon>Streptophyta</taxon>
        <taxon>Embryophyta</taxon>
        <taxon>Tracheophyta</taxon>
        <taxon>Spermatophyta</taxon>
        <taxon>Magnoliopsida</taxon>
        <taxon>eudicotyledons</taxon>
        <taxon>Gunneridae</taxon>
        <taxon>Pentapetalae</taxon>
        <taxon>rosids</taxon>
        <taxon>malvids</taxon>
        <taxon>Malvales</taxon>
        <taxon>Malvaceae</taxon>
        <taxon>Malvoideae</taxon>
        <taxon>Gossypium</taxon>
    </lineage>
</organism>
<evidence type="ECO:0000313" key="3">
    <source>
        <dbReference type="Proteomes" id="UP000828251"/>
    </source>
</evidence>
<gene>
    <name evidence="2" type="ORF">J1N35_015533</name>
</gene>
<comment type="caution">
    <text evidence="2">The sequence shown here is derived from an EMBL/GenBank/DDBJ whole genome shotgun (WGS) entry which is preliminary data.</text>
</comment>
<dbReference type="InterPro" id="IPR052343">
    <property type="entry name" value="Retrotransposon-Effector_Assoc"/>
</dbReference>
<evidence type="ECO:0000259" key="1">
    <source>
        <dbReference type="Pfam" id="PF00078"/>
    </source>
</evidence>